<sequence>MSTPNLPEAVQQWKDRQVARLGALATTLTTTDRILTGRRDVGVKFKSQGADFTGRKVKNVPAYTDGKNISINDHMLPDLRTKQGLVTTLGLNYHELAHNMFTPGAGTQLVRSLKREGGGDWDMTFNLLEDARIESLLVSKYKSAAKFLSAPVLEFIIKDEKTWPTAHLFTHGRRFLRKDVRRELRNFFEGDDSIRDECEQIIDEYRVLDLSFEKNHGRALELIKRLHEIMNGPLSQCLTQEEKDAMNQHGACGGIGSPFGDFQNKLMDIKKESQEASRRMQDDDAAEEEDEEEEDASEDAAPEGEMDDEDDIEDEEGPEEQPEGDSGDVGDDQEDDGDDIEDEDDYEDGDGGEDDEEDIDSGDDQDGVSGDESEDGDDSTQGGTEGGSAGVGTGDVGDDDDASGDASDDVDGQPGGVGAGVGAGSIEDLAEALAGAIEDLEEDSDVESEVSRLREAMDDDTLLDTVMPEIPYRDAPVEAAAAQSASVVTRELQKLNTQFEAGWDYGSDYGRLNTQLAMTADWGDMNIFDHWEEGREMDAALEAFFAVDRSSSMSGYYGNKDLMGPACKALWVIKRALDDVDALSTVCTFDDGSPHKLYGRGEKANPSSIRMVTPSGGTNPLPVINEGRRILNTSERPNKLFGIITDGDWNGNTSGIVDQLNAIRGTRVFIGIGTSCNPRFREAFDVVATINEPRDIIEVIRQCVVSMLNEAAKRR</sequence>
<feature type="compositionally biased region" description="Basic and acidic residues" evidence="1">
    <location>
        <begin position="272"/>
        <end position="282"/>
    </location>
</feature>
<evidence type="ECO:0000313" key="2">
    <source>
        <dbReference type="EMBL" id="GAA2555262.1"/>
    </source>
</evidence>
<dbReference type="RefSeq" id="WP_344543083.1">
    <property type="nucleotide sequence ID" value="NZ_BAAATM010000022.1"/>
</dbReference>
<feature type="region of interest" description="Disordered" evidence="1">
    <location>
        <begin position="272"/>
        <end position="423"/>
    </location>
</feature>
<feature type="compositionally biased region" description="Gly residues" evidence="1">
    <location>
        <begin position="413"/>
        <end position="423"/>
    </location>
</feature>
<dbReference type="EMBL" id="BAAATM010000022">
    <property type="protein sequence ID" value="GAA2555262.1"/>
    <property type="molecule type" value="Genomic_DNA"/>
</dbReference>
<organism evidence="2 3">
    <name type="scientific">Streptomyces levis</name>
    <dbReference type="NCBI Taxonomy" id="285566"/>
    <lineage>
        <taxon>Bacteria</taxon>
        <taxon>Bacillati</taxon>
        <taxon>Actinomycetota</taxon>
        <taxon>Actinomycetes</taxon>
        <taxon>Kitasatosporales</taxon>
        <taxon>Streptomycetaceae</taxon>
        <taxon>Streptomyces</taxon>
    </lineage>
</organism>
<gene>
    <name evidence="2" type="ORF">GCM10010423_65610</name>
</gene>
<accession>A0ABP6BCZ7</accession>
<evidence type="ECO:0008006" key="4">
    <source>
        <dbReference type="Google" id="ProtNLM"/>
    </source>
</evidence>
<feature type="compositionally biased region" description="Gly residues" evidence="1">
    <location>
        <begin position="383"/>
        <end position="395"/>
    </location>
</feature>
<dbReference type="InterPro" id="IPR036465">
    <property type="entry name" value="vWFA_dom_sf"/>
</dbReference>
<dbReference type="SUPFAM" id="SSF53300">
    <property type="entry name" value="vWA-like"/>
    <property type="match status" value="1"/>
</dbReference>
<name>A0ABP6BCZ7_9ACTN</name>
<reference evidence="3" key="1">
    <citation type="journal article" date="2019" name="Int. J. Syst. Evol. Microbiol.">
        <title>The Global Catalogue of Microorganisms (GCM) 10K type strain sequencing project: providing services to taxonomists for standard genome sequencing and annotation.</title>
        <authorList>
            <consortium name="The Broad Institute Genomics Platform"/>
            <consortium name="The Broad Institute Genome Sequencing Center for Infectious Disease"/>
            <person name="Wu L."/>
            <person name="Ma J."/>
        </authorList>
    </citation>
    <scope>NUCLEOTIDE SEQUENCE [LARGE SCALE GENOMIC DNA]</scope>
    <source>
        <strain evidence="3">JCM 6924</strain>
    </source>
</reference>
<proteinExistence type="predicted"/>
<evidence type="ECO:0000313" key="3">
    <source>
        <dbReference type="Proteomes" id="UP001501095"/>
    </source>
</evidence>
<dbReference type="Proteomes" id="UP001501095">
    <property type="component" value="Unassembled WGS sequence"/>
</dbReference>
<feature type="compositionally biased region" description="Acidic residues" evidence="1">
    <location>
        <begin position="396"/>
        <end position="411"/>
    </location>
</feature>
<evidence type="ECO:0000256" key="1">
    <source>
        <dbReference type="SAM" id="MobiDB-lite"/>
    </source>
</evidence>
<protein>
    <recommendedName>
        <fullName evidence="4">VWFA domain-containing protein</fullName>
    </recommendedName>
</protein>
<feature type="compositionally biased region" description="Acidic residues" evidence="1">
    <location>
        <begin position="283"/>
        <end position="378"/>
    </location>
</feature>
<keyword evidence="3" id="KW-1185">Reference proteome</keyword>
<dbReference type="Gene3D" id="3.40.50.410">
    <property type="entry name" value="von Willebrand factor, type A domain"/>
    <property type="match status" value="1"/>
</dbReference>
<comment type="caution">
    <text evidence="2">The sequence shown here is derived from an EMBL/GenBank/DDBJ whole genome shotgun (WGS) entry which is preliminary data.</text>
</comment>